<feature type="domain" description="Kazal-like" evidence="10">
    <location>
        <begin position="2408"/>
        <end position="2465"/>
    </location>
</feature>
<dbReference type="Pfam" id="PF00094">
    <property type="entry name" value="VWD"/>
    <property type="match status" value="1"/>
</dbReference>
<evidence type="ECO:0000256" key="3">
    <source>
        <dbReference type="ARBA" id="ARBA00022737"/>
    </source>
</evidence>
<comment type="caution">
    <text evidence="11">The sequence shown here is derived from an EMBL/GenBank/DDBJ whole genome shotgun (WGS) entry which is preliminary data.</text>
</comment>
<dbReference type="SUPFAM" id="SSF57196">
    <property type="entry name" value="EGF/Laminin"/>
    <property type="match status" value="4"/>
</dbReference>
<reference evidence="11 12" key="1">
    <citation type="submission" date="2018-04" db="EMBL/GenBank/DDBJ databases">
        <title>The genome of golden apple snail Pomacea canaliculata provides insight into stress tolerance and invasive adaptation.</title>
        <authorList>
            <person name="Liu C."/>
            <person name="Liu B."/>
            <person name="Ren Y."/>
            <person name="Zhang Y."/>
            <person name="Wang H."/>
            <person name="Li S."/>
            <person name="Jiang F."/>
            <person name="Yin L."/>
            <person name="Zhang G."/>
            <person name="Qian W."/>
            <person name="Fan W."/>
        </authorList>
    </citation>
    <scope>NUCLEOTIDE SEQUENCE [LARGE SCALE GENOMIC DNA]</scope>
    <source>
        <strain evidence="11">SZHN2017</strain>
        <tissue evidence="11">Muscle</tissue>
    </source>
</reference>
<dbReference type="InterPro" id="IPR001881">
    <property type="entry name" value="EGF-like_Ca-bd_dom"/>
</dbReference>
<evidence type="ECO:0000256" key="1">
    <source>
        <dbReference type="ARBA" id="ARBA00022536"/>
    </source>
</evidence>
<feature type="domain" description="CTCK" evidence="7">
    <location>
        <begin position="2463"/>
        <end position="2547"/>
    </location>
</feature>
<dbReference type="PANTHER" id="PTHR24039:SF58">
    <property type="entry name" value="EGF-LIKE DOMAIN-CONTAINING PROTEIN"/>
    <property type="match status" value="1"/>
</dbReference>
<protein>
    <submittedName>
        <fullName evidence="11">Uncharacterized protein</fullName>
    </submittedName>
</protein>
<dbReference type="PROSITE" id="PS01225">
    <property type="entry name" value="CTCK_2"/>
    <property type="match status" value="1"/>
</dbReference>
<dbReference type="SUPFAM" id="SSF57184">
    <property type="entry name" value="Growth factor receptor domain"/>
    <property type="match status" value="1"/>
</dbReference>
<dbReference type="STRING" id="400727.A0A2T7PRS0"/>
<organism evidence="11 12">
    <name type="scientific">Pomacea canaliculata</name>
    <name type="common">Golden apple snail</name>
    <dbReference type="NCBI Taxonomy" id="400727"/>
    <lineage>
        <taxon>Eukaryota</taxon>
        <taxon>Metazoa</taxon>
        <taxon>Spiralia</taxon>
        <taxon>Lophotrochozoa</taxon>
        <taxon>Mollusca</taxon>
        <taxon>Gastropoda</taxon>
        <taxon>Caenogastropoda</taxon>
        <taxon>Architaenioglossa</taxon>
        <taxon>Ampullarioidea</taxon>
        <taxon>Ampullariidae</taxon>
        <taxon>Pomacea</taxon>
    </lineage>
</organism>
<keyword evidence="12" id="KW-1185">Reference proteome</keyword>
<name>A0A2T7PRS0_POMCA</name>
<dbReference type="SUPFAM" id="SSF100895">
    <property type="entry name" value="Kazal-type serine protease inhibitors"/>
    <property type="match status" value="1"/>
</dbReference>
<dbReference type="GO" id="GO:0005509">
    <property type="term" value="F:calcium ion binding"/>
    <property type="evidence" value="ECO:0007669"/>
    <property type="project" value="InterPro"/>
</dbReference>
<dbReference type="PROSITE" id="PS50026">
    <property type="entry name" value="EGF_3"/>
    <property type="match status" value="6"/>
</dbReference>
<dbReference type="InterPro" id="IPR036058">
    <property type="entry name" value="Kazal_dom_sf"/>
</dbReference>
<evidence type="ECO:0000259" key="9">
    <source>
        <dbReference type="PROSITE" id="PS51233"/>
    </source>
</evidence>
<dbReference type="SMART" id="SM00041">
    <property type="entry name" value="CT"/>
    <property type="match status" value="1"/>
</dbReference>
<dbReference type="FunFam" id="2.10.25.10:FF:000038">
    <property type="entry name" value="Fibrillin 2"/>
    <property type="match status" value="4"/>
</dbReference>
<dbReference type="PROSITE" id="PS01186">
    <property type="entry name" value="EGF_2"/>
    <property type="match status" value="5"/>
</dbReference>
<dbReference type="SMART" id="SM00216">
    <property type="entry name" value="VWD"/>
    <property type="match status" value="1"/>
</dbReference>
<dbReference type="Gene3D" id="2.10.25.10">
    <property type="entry name" value="Laminin"/>
    <property type="match status" value="8"/>
</dbReference>
<evidence type="ECO:0000259" key="10">
    <source>
        <dbReference type="PROSITE" id="PS51465"/>
    </source>
</evidence>
<dbReference type="Pfam" id="PF07645">
    <property type="entry name" value="EGF_CA"/>
    <property type="match status" value="6"/>
</dbReference>
<dbReference type="InterPro" id="IPR049883">
    <property type="entry name" value="NOTCH1_EGF-like"/>
</dbReference>
<dbReference type="SUPFAM" id="SSF56496">
    <property type="entry name" value="Fibrinogen C-terminal domain-like"/>
    <property type="match status" value="1"/>
</dbReference>
<dbReference type="SMART" id="SM00280">
    <property type="entry name" value="KAZAL"/>
    <property type="match status" value="3"/>
</dbReference>
<evidence type="ECO:0000259" key="8">
    <source>
        <dbReference type="PROSITE" id="PS50026"/>
    </source>
</evidence>
<dbReference type="Gene3D" id="3.30.60.30">
    <property type="match status" value="3"/>
</dbReference>
<dbReference type="InterPro" id="IPR009030">
    <property type="entry name" value="Growth_fac_rcpt_cys_sf"/>
</dbReference>
<dbReference type="GO" id="GO:0007399">
    <property type="term" value="P:nervous system development"/>
    <property type="evidence" value="ECO:0007669"/>
    <property type="project" value="UniProtKB-ARBA"/>
</dbReference>
<dbReference type="PROSITE" id="PS51233">
    <property type="entry name" value="VWFD"/>
    <property type="match status" value="1"/>
</dbReference>
<dbReference type="InterPro" id="IPR002350">
    <property type="entry name" value="Kazal_dom"/>
</dbReference>
<evidence type="ECO:0000256" key="4">
    <source>
        <dbReference type="ARBA" id="ARBA00023157"/>
    </source>
</evidence>
<dbReference type="SMART" id="SM00179">
    <property type="entry name" value="EGF_CA"/>
    <property type="match status" value="7"/>
</dbReference>
<gene>
    <name evidence="11" type="ORF">C0Q70_03095</name>
</gene>
<evidence type="ECO:0000256" key="6">
    <source>
        <dbReference type="SAM" id="SignalP"/>
    </source>
</evidence>
<keyword evidence="3" id="KW-0677">Repeat</keyword>
<dbReference type="PROSITE" id="PS01187">
    <property type="entry name" value="EGF_CA"/>
    <property type="match status" value="4"/>
</dbReference>
<dbReference type="InterPro" id="IPR018097">
    <property type="entry name" value="EGF_Ca-bd_CS"/>
</dbReference>
<dbReference type="Proteomes" id="UP000245119">
    <property type="component" value="Linkage Group LG2"/>
</dbReference>
<evidence type="ECO:0000256" key="5">
    <source>
        <dbReference type="PROSITE-ProRule" id="PRU00076"/>
    </source>
</evidence>
<dbReference type="PROSITE" id="PS51465">
    <property type="entry name" value="KAZAL_2"/>
    <property type="match status" value="2"/>
</dbReference>
<comment type="caution">
    <text evidence="5">Lacks conserved residue(s) required for the propagation of feature annotation.</text>
</comment>
<dbReference type="InterPro" id="IPR006207">
    <property type="entry name" value="Cys_knot_C"/>
</dbReference>
<dbReference type="OrthoDB" id="6059212at2759"/>
<feature type="signal peptide" evidence="6">
    <location>
        <begin position="1"/>
        <end position="23"/>
    </location>
</feature>
<dbReference type="InterPro" id="IPR036056">
    <property type="entry name" value="Fibrinogen-like_C"/>
</dbReference>
<accession>A0A2T7PRS0</accession>
<feature type="domain" description="EGF-like" evidence="8">
    <location>
        <begin position="1566"/>
        <end position="1604"/>
    </location>
</feature>
<evidence type="ECO:0000259" key="7">
    <source>
        <dbReference type="PROSITE" id="PS01225"/>
    </source>
</evidence>
<feature type="domain" description="EGF-like" evidence="8">
    <location>
        <begin position="1659"/>
        <end position="1702"/>
    </location>
</feature>
<feature type="domain" description="EGF-like" evidence="8">
    <location>
        <begin position="207"/>
        <end position="248"/>
    </location>
</feature>
<dbReference type="InterPro" id="IPR001846">
    <property type="entry name" value="VWF_type-D"/>
</dbReference>
<keyword evidence="2 6" id="KW-0732">Signal</keyword>
<dbReference type="PROSITE" id="PS00010">
    <property type="entry name" value="ASX_HYDROXYL"/>
    <property type="match status" value="6"/>
</dbReference>
<feature type="chain" id="PRO_5015539453" evidence="6">
    <location>
        <begin position="24"/>
        <end position="2552"/>
    </location>
</feature>
<dbReference type="SMART" id="SM00181">
    <property type="entry name" value="EGF"/>
    <property type="match status" value="12"/>
</dbReference>
<dbReference type="InterPro" id="IPR000152">
    <property type="entry name" value="EGF-type_Asp/Asn_hydroxyl_site"/>
</dbReference>
<feature type="domain" description="Kazal-like" evidence="10">
    <location>
        <begin position="2255"/>
        <end position="2310"/>
    </location>
</feature>
<proteinExistence type="predicted"/>
<dbReference type="NCBIfam" id="NF040941">
    <property type="entry name" value="GGGWT_bact"/>
    <property type="match status" value="1"/>
</dbReference>
<dbReference type="CDD" id="cd00054">
    <property type="entry name" value="EGF_CA"/>
    <property type="match status" value="5"/>
</dbReference>
<feature type="domain" description="EGF-like" evidence="8">
    <location>
        <begin position="2204"/>
        <end position="2245"/>
    </location>
</feature>
<evidence type="ECO:0000256" key="2">
    <source>
        <dbReference type="ARBA" id="ARBA00022729"/>
    </source>
</evidence>
<feature type="domain" description="VWFD" evidence="9">
    <location>
        <begin position="1705"/>
        <end position="1895"/>
    </location>
</feature>
<dbReference type="EMBL" id="PZQS01000002">
    <property type="protein sequence ID" value="PVD36122.1"/>
    <property type="molecule type" value="Genomic_DNA"/>
</dbReference>
<dbReference type="InterPro" id="IPR000742">
    <property type="entry name" value="EGF"/>
</dbReference>
<feature type="domain" description="EGF-like" evidence="8">
    <location>
        <begin position="132"/>
        <end position="172"/>
    </location>
</feature>
<keyword evidence="4" id="KW-1015">Disulfide bond</keyword>
<dbReference type="Gene3D" id="2.60.120.1000">
    <property type="match status" value="5"/>
</dbReference>
<evidence type="ECO:0000313" key="12">
    <source>
        <dbReference type="Proteomes" id="UP000245119"/>
    </source>
</evidence>
<dbReference type="PANTHER" id="PTHR24039">
    <property type="entry name" value="FIBRILLIN-RELATED"/>
    <property type="match status" value="1"/>
</dbReference>
<feature type="domain" description="EGF-like" evidence="8">
    <location>
        <begin position="1619"/>
        <end position="1658"/>
    </location>
</feature>
<sequence length="2552" mass="277642">MASSLWQLLLLTMLLTGPTCVVAYNSSADSSSSIVVGNITWVVGSCSYKAIDCHPEADCEENIDNTTDLKIFRCFCPPGLSGDGYTNGTGCATEYTRCIFKQDCHQFATCNGTSYCECDKGFVGDGFRWCNDTDECLLSPCHAHADCLNNPGNFTCVCHFQDKYYGNGFQCEHQCSSNFDCHPHAICNDTRCLCTPGFNGTGLDCNDVDECTLSPCLGAGTFCVNTPGSYRCDCENGYIKTKDGVNCEKAPKDCEEIRIRWPGSSDGMYTIDPDFTGPAKSITVYCDMRGDYAVTEVVVSATPLNASGAQVIDYKADDITLQALIGVSVFCQQSVSLSCSASFLFDSNFYWKDSFGNNHTSWSGASEEGKCSCGEVRACGKCYCGNQKKTSDAGTFVDKQKLPVTFINWRTNSESTFVIGNFRCAPRIFDIAQDCSNLPRSGPTYISFNGALARPVLVMCDVTSYKHVTVIEMQTKISLIQPLDKSEVAVDYVQGLENVEKIINGSFFCVQSVNYRCKNSPINSNQTYVRVTSQRRQLTYFPGANGVANSCACGATTTCDDTSLSCNCDAGGPIWRQDFGDIINKEDLPVVGVVANVEVGREGEFTISTIRCAAKQFGIQPNCEKLRKSPGFVPITNTYFIDPDGPGLEIGNVLPLLVYCIFQAIPAQGITVIHHGNENAFEVSGNVSITYLQASILQLAKLKLRSTYCSQEIEVVCSRFSLTWNSSAAFWSTADGNKFRLDQTLTTCAGVGCKCDGNTINGKDSGLLTDLNTLPVTFIDFSDLLPQLNTNTSAQVKIGPLKCFETFPTCNEINSFIKSGKGVEGEPTPVAGFYTIDVDGPGDLAPFEVYCSPPNTKVDTDTDTGSIVPNGTQPASWAGSSGEDSCACGVGGYCDGNRTNKCNCDMEDGQLRTDGGILIKSNQLPVCQVCLSVDGIPGNPSPVVPLRRLQFQLSGLVCHPGSAKGIQKSCQDVRAQAGVLTADKLQIVYMVPSQPMPVACRLLVNPAIGQLEIFPTENTYVIPPTQNVSLVITYYSINITYIYQLMQTHVYCSQRIYMFCLSEGVNITLGGQFGWTSIQGDLQYSWQQLRAEEIPDSLCSQHPDQCLQCGKPVGFAVHEKRKLPITGLTLPQIGSVIIVVDDIRCTDVFETCYQIMASGDQSPVYPTTNEYVIDPDGAGGVEPFHSKCGFMKTQNCATTEVPVQDALLSGVRVQNVLQPGGQSTPLTYKYATEEQIKKLINVSPYVWQPVQFECLDTKLINSASPAHSYYTLQHQPSFSFGTDNDTDVIGCPCSLTGTCEDGVTCHCDKASGNVSRDWGIVSRKDKLPITSVAIGGQNTSRAYGVMTVGSVFCSNCINRYPRDCQEAIEWGERYGTNYRRSGEFYINPSPGVIPAFPVFCEMNVTSSVGITRIHSSTLPRTPLAVNSSSSHGYFASMQAYRALIQVSAFCVQPVKYECYKAKLLGGGAFWSSSNNVPRYVWGTNVTGSCACGVQSLCGGLDSKSNQRSRKCNCDVFDEKWRVDAGLLTDKSILPVTSLNLVQLVNNGSSYVMVTIGDLYCSQSPIAFNECAMGFHECHEQAVCNKIAGGYTCTCKKGWEGKNKLTNSTTPVANGRECMDDDECSFGPCPYNTDCFNLPGTFNCTCKPGWNQTGPTTCVDINECKAGGIANCDINAYCINLQGSFRCVCKRSFRGSGNKGDCHEVGVCKIFGDPHTLSFDGNFNNYQGNKSCGYIACQDGCNGGDRSFRVVIVPWQQNPPLPGVGVYTWIKEVKVDIPGHEIMLRQGRVMTVDGIAVHGFTAPGYLLLDNGRQAILQTSWGLELYWDGQEELDIVLSTAFMNTLCGLCGNFNFKPEDDWTVGPGCKELQGNVTNNYQIFGNSWVDLDSYSNNSQCTPDCKSPPPPEVCYSPVQVVNDYCDRLFNESRSPFSACLKLMDSKLLAGLRYSCHYDLCRIKTDIMKTLCNAAQSLAQDCQLNYLFPLTQWRTSTFCEPKCSNNMTYMLCGPDPNNPTQPERTCLHVRQPDLGLPDKVVGCLEGCYCPIGLVKEGNKCLRPEACGCYDKGLYIPLGETNTAVGCVQTMRCKAGGELEEIPLQCGPNSSCRLENEVVGCHCNPGFMGDGVTCVTDPCYNVTCPGEGMECVKGVCECSMGFIGDCKQCIDINECASQTDDCDREMENCFNFPGGYTCLCKDGYIRVGDTCTDVDECKHGLAICPSNSICVNKPGKYSCACCIGYSMSSDALCVVNNEEMSLYRGNSNECCTCSTPACGTPGRVCGSDGRTYDSLRALVVQSCLNETRVDPLYAGACKDTCDGVQCSLPFSECRATKGKAECVCPKCIVDDNIPVWLAVCGSDKRVYRTVCELQAKACSSNNKQLIVMSSMAYCTGTELGPCDMYTCAGPGEICVELKTGPHCQCPSCEDETRQPVCGALLNKVDTYDTECQLRVQACLTRHNYYILDNVSCEAAPITCNVTQNFVTQEDDEGCRNPVPFDLGKCGGGCGRLPDKCCYKSRMVSSVITLDCPDGRKKEKEVEVIKECACIPPEEVARREGL</sequence>
<evidence type="ECO:0000313" key="11">
    <source>
        <dbReference type="EMBL" id="PVD36122.1"/>
    </source>
</evidence>
<keyword evidence="1 5" id="KW-0245">EGF-like domain</keyword>